<gene>
    <name evidence="4" type="ORF">ACFSTF_03365</name>
</gene>
<dbReference type="EMBL" id="JBHUMR010000007">
    <property type="protein sequence ID" value="MFD2616354.1"/>
    <property type="molecule type" value="Genomic_DNA"/>
</dbReference>
<feature type="domain" description="GGDEF" evidence="3">
    <location>
        <begin position="445"/>
        <end position="570"/>
    </location>
</feature>
<dbReference type="SMART" id="SM00267">
    <property type="entry name" value="GGDEF"/>
    <property type="match status" value="1"/>
</dbReference>
<evidence type="ECO:0000259" key="2">
    <source>
        <dbReference type="PROSITE" id="PS50113"/>
    </source>
</evidence>
<dbReference type="InterPro" id="IPR000700">
    <property type="entry name" value="PAS-assoc_C"/>
</dbReference>
<dbReference type="PROSITE" id="PS50113">
    <property type="entry name" value="PAC"/>
    <property type="match status" value="1"/>
</dbReference>
<dbReference type="NCBIfam" id="TIGR00254">
    <property type="entry name" value="GGDEF"/>
    <property type="match status" value="1"/>
</dbReference>
<dbReference type="EC" id="2.7.7.65" evidence="4"/>
<evidence type="ECO:0000313" key="4">
    <source>
        <dbReference type="EMBL" id="MFD2616354.1"/>
    </source>
</evidence>
<sequence>MNFHDSFLNKIENMHRNLETIFPLKSSVVELRENLDPILYEVAQALKKSIAILIILRDARPYALSTYGISKNKLQEIDLLIDHHELPDLPFAISNPIKDKEGRLIGHLLLADPLPSHFSQQDQQRLDIYIKWMASEFGKTILKINNDFYQLLADIMSKSNSLSEKINDLILLSCQLLGGLGGAIVSFSSERKGIVKNAVGPWLKSGDELNQPFIDYFDFSKDMVNFRFDFRKYDVIGKKLITDKNGFSVLLFYSNEKFDVDTHFINQGMMKFIIDWLKREIKRSFRIRNRSDMVYIYHDLFKTVKDAIVISNQKLTIQLVNNAAKHLFGYKKVDMVGKQLSDFILNKNDQSIHNLRKLCESPLHQDHVIEFKTKRQDGTMIWLEMTTYLIRTKRDCLFGHVIKDITAQKDNQAKIHRLAYFDSLTDLPNRISFNEKIVECLESNQRFGILFLDINGFKEVNDTYGHNMGDQLLKEIGHRLEKLKSQFNFHAYRYGGDEFLVLVDSCLEKIDDISRNIKKELSRRYYFNNYEISISASIGTGIFPEDGSDILTLLQRADFAMYQAKFSDEN</sequence>
<dbReference type="GO" id="GO:0052621">
    <property type="term" value="F:diguanylate cyclase activity"/>
    <property type="evidence" value="ECO:0007669"/>
    <property type="project" value="UniProtKB-EC"/>
</dbReference>
<dbReference type="Pfam" id="PF13426">
    <property type="entry name" value="PAS_9"/>
    <property type="match status" value="1"/>
</dbReference>
<dbReference type="SUPFAM" id="SSF55073">
    <property type="entry name" value="Nucleotide cyclase"/>
    <property type="match status" value="1"/>
</dbReference>
<keyword evidence="4" id="KW-0548">Nucleotidyltransferase</keyword>
<feature type="domain" description="PAS" evidence="1">
    <location>
        <begin position="300"/>
        <end position="344"/>
    </location>
</feature>
<protein>
    <submittedName>
        <fullName evidence="4">Diguanylate cyclase domain-containing protein</fullName>
        <ecNumber evidence="4">2.7.7.65</ecNumber>
    </submittedName>
</protein>
<dbReference type="InterPro" id="IPR052155">
    <property type="entry name" value="Biofilm_reg_signaling"/>
</dbReference>
<evidence type="ECO:0000313" key="5">
    <source>
        <dbReference type="Proteomes" id="UP001597458"/>
    </source>
</evidence>
<dbReference type="InterPro" id="IPR035965">
    <property type="entry name" value="PAS-like_dom_sf"/>
</dbReference>
<dbReference type="Gene3D" id="3.30.450.20">
    <property type="entry name" value="PAS domain"/>
    <property type="match status" value="1"/>
</dbReference>
<dbReference type="Gene3D" id="3.30.70.270">
    <property type="match status" value="1"/>
</dbReference>
<dbReference type="SUPFAM" id="SSF55785">
    <property type="entry name" value="PYP-like sensor domain (PAS domain)"/>
    <property type="match status" value="1"/>
</dbReference>
<dbReference type="PROSITE" id="PS50112">
    <property type="entry name" value="PAS"/>
    <property type="match status" value="1"/>
</dbReference>
<dbReference type="InterPro" id="IPR000160">
    <property type="entry name" value="GGDEF_dom"/>
</dbReference>
<organism evidence="4 5">
    <name type="scientific">Terrilactibacillus laevilacticus</name>
    <dbReference type="NCBI Taxonomy" id="1380157"/>
    <lineage>
        <taxon>Bacteria</taxon>
        <taxon>Bacillati</taxon>
        <taxon>Bacillota</taxon>
        <taxon>Bacilli</taxon>
        <taxon>Bacillales</taxon>
        <taxon>Bacillaceae</taxon>
        <taxon>Terrilactibacillus</taxon>
    </lineage>
</organism>
<comment type="caution">
    <text evidence="4">The sequence shown here is derived from an EMBL/GenBank/DDBJ whole genome shotgun (WGS) entry which is preliminary data.</text>
</comment>
<dbReference type="InterPro" id="IPR029787">
    <property type="entry name" value="Nucleotide_cyclase"/>
</dbReference>
<dbReference type="NCBIfam" id="TIGR00229">
    <property type="entry name" value="sensory_box"/>
    <property type="match status" value="1"/>
</dbReference>
<evidence type="ECO:0000259" key="3">
    <source>
        <dbReference type="PROSITE" id="PS50887"/>
    </source>
</evidence>
<keyword evidence="4" id="KW-0808">Transferase</keyword>
<dbReference type="InterPro" id="IPR043128">
    <property type="entry name" value="Rev_trsase/Diguanyl_cyclase"/>
</dbReference>
<evidence type="ECO:0000259" key="1">
    <source>
        <dbReference type="PROSITE" id="PS50112"/>
    </source>
</evidence>
<dbReference type="InterPro" id="IPR000014">
    <property type="entry name" value="PAS"/>
</dbReference>
<dbReference type="RefSeq" id="WP_141189783.1">
    <property type="nucleotide sequence ID" value="NZ_JBHUMR010000007.1"/>
</dbReference>
<dbReference type="CDD" id="cd01949">
    <property type="entry name" value="GGDEF"/>
    <property type="match status" value="1"/>
</dbReference>
<dbReference type="PANTHER" id="PTHR44757:SF2">
    <property type="entry name" value="BIOFILM ARCHITECTURE MAINTENANCE PROTEIN MBAA"/>
    <property type="match status" value="1"/>
</dbReference>
<reference evidence="5" key="1">
    <citation type="journal article" date="2019" name="Int. J. Syst. Evol. Microbiol.">
        <title>The Global Catalogue of Microorganisms (GCM) 10K type strain sequencing project: providing services to taxonomists for standard genome sequencing and annotation.</title>
        <authorList>
            <consortium name="The Broad Institute Genomics Platform"/>
            <consortium name="The Broad Institute Genome Sequencing Center for Infectious Disease"/>
            <person name="Wu L."/>
            <person name="Ma J."/>
        </authorList>
    </citation>
    <scope>NUCLEOTIDE SEQUENCE [LARGE SCALE GENOMIC DNA]</scope>
    <source>
        <strain evidence="5">TISTR 2241</strain>
    </source>
</reference>
<dbReference type="CDD" id="cd00130">
    <property type="entry name" value="PAS"/>
    <property type="match status" value="1"/>
</dbReference>
<name>A0ABW5PNA5_9BACI</name>
<feature type="domain" description="PAC" evidence="2">
    <location>
        <begin position="367"/>
        <end position="417"/>
    </location>
</feature>
<dbReference type="PANTHER" id="PTHR44757">
    <property type="entry name" value="DIGUANYLATE CYCLASE DGCP"/>
    <property type="match status" value="1"/>
</dbReference>
<dbReference type="Proteomes" id="UP001597458">
    <property type="component" value="Unassembled WGS sequence"/>
</dbReference>
<accession>A0ABW5PNA5</accession>
<dbReference type="PROSITE" id="PS50887">
    <property type="entry name" value="GGDEF"/>
    <property type="match status" value="1"/>
</dbReference>
<keyword evidence="5" id="KW-1185">Reference proteome</keyword>
<dbReference type="Pfam" id="PF00990">
    <property type="entry name" value="GGDEF"/>
    <property type="match status" value="1"/>
</dbReference>
<proteinExistence type="predicted"/>